<keyword evidence="1" id="KW-0472">Membrane</keyword>
<proteinExistence type="predicted"/>
<evidence type="ECO:0000256" key="1">
    <source>
        <dbReference type="SAM" id="Phobius"/>
    </source>
</evidence>
<evidence type="ECO:0000313" key="2">
    <source>
        <dbReference type="EMBL" id="GFG38643.1"/>
    </source>
</evidence>
<protein>
    <recommendedName>
        <fullName evidence="4">Alpha-1,4-N-acetylglucosaminyltransferase</fullName>
    </recommendedName>
</protein>
<feature type="transmembrane region" description="Helical" evidence="1">
    <location>
        <begin position="10"/>
        <end position="28"/>
    </location>
</feature>
<dbReference type="Pfam" id="PF04488">
    <property type="entry name" value="Gly_transf_sug"/>
    <property type="match status" value="1"/>
</dbReference>
<keyword evidence="1" id="KW-0812">Transmembrane</keyword>
<comment type="caution">
    <text evidence="2">The sequence shown here is derived from an EMBL/GenBank/DDBJ whole genome shotgun (WGS) entry which is preliminary data.</text>
</comment>
<sequence length="330" mass="39119">MSTLIIRRRLISWACPSIIIIILLVFLLTRKHISQQEVHFRPYDPQLFDKIKGSIFEGFDNETGTKDGTLIVPNHVHFLFFNSGRISYVHAVCVLAAFKNQRPEKIFFHTNVKEFTGVHWLKIKNTLGSVLEIRNITLPNEIFGQKFSKNYHLWHAGDVTRIRILMKHGGIFLDNDSYIVRGLDVFRKYEMTVGITDGPYLGTQVLIANKDARFLKLWLESYRDYNPDSWYYNAGQKPMGEILIYKPELVHAEETLLGVHTLSERLYIWDRWENWRTYYSVHLIVRHRNYMDTMWNNFWWPELDETNICDYPKPFGVMAREIYSDFCPKK</sequence>
<evidence type="ECO:0000313" key="3">
    <source>
        <dbReference type="Proteomes" id="UP000502823"/>
    </source>
</evidence>
<keyword evidence="1" id="KW-1133">Transmembrane helix</keyword>
<dbReference type="InterPro" id="IPR007577">
    <property type="entry name" value="GlycoTrfase_DXD_sugar-bd_CS"/>
</dbReference>
<accession>A0A6L2Q158</accession>
<dbReference type="SUPFAM" id="SSF53448">
    <property type="entry name" value="Nucleotide-diphospho-sugar transferases"/>
    <property type="match status" value="1"/>
</dbReference>
<dbReference type="PANTHER" id="PTHR46830">
    <property type="entry name" value="TRANSFERASE, PUTATIVE-RELATED"/>
    <property type="match status" value="1"/>
</dbReference>
<dbReference type="PANTHER" id="PTHR46830:SF1">
    <property type="entry name" value="ALPHA-1,4-N-ACETYLGLUCOSAMINYLTRANSFERASE"/>
    <property type="match status" value="1"/>
</dbReference>
<dbReference type="AlphaFoldDB" id="A0A6L2Q158"/>
<evidence type="ECO:0008006" key="4">
    <source>
        <dbReference type="Google" id="ProtNLM"/>
    </source>
</evidence>
<dbReference type="InParanoid" id="A0A6L2Q158"/>
<reference evidence="3" key="1">
    <citation type="submission" date="2020-01" db="EMBL/GenBank/DDBJ databases">
        <title>Draft genome sequence of the Termite Coptotermes fromosanus.</title>
        <authorList>
            <person name="Itakura S."/>
            <person name="Yosikawa Y."/>
            <person name="Umezawa K."/>
        </authorList>
    </citation>
    <scope>NUCLEOTIDE SEQUENCE [LARGE SCALE GENOMIC DNA]</scope>
</reference>
<keyword evidence="3" id="KW-1185">Reference proteome</keyword>
<organism evidence="2 3">
    <name type="scientific">Coptotermes formosanus</name>
    <name type="common">Formosan subterranean termite</name>
    <dbReference type="NCBI Taxonomy" id="36987"/>
    <lineage>
        <taxon>Eukaryota</taxon>
        <taxon>Metazoa</taxon>
        <taxon>Ecdysozoa</taxon>
        <taxon>Arthropoda</taxon>
        <taxon>Hexapoda</taxon>
        <taxon>Insecta</taxon>
        <taxon>Pterygota</taxon>
        <taxon>Neoptera</taxon>
        <taxon>Polyneoptera</taxon>
        <taxon>Dictyoptera</taxon>
        <taxon>Blattodea</taxon>
        <taxon>Blattoidea</taxon>
        <taxon>Termitoidae</taxon>
        <taxon>Rhinotermitidae</taxon>
        <taxon>Coptotermes</taxon>
    </lineage>
</organism>
<dbReference type="InterPro" id="IPR029044">
    <property type="entry name" value="Nucleotide-diphossugar_trans"/>
</dbReference>
<gene>
    <name evidence="2" type="ORF">Cfor_09234</name>
</gene>
<name>A0A6L2Q158_COPFO</name>
<dbReference type="EMBL" id="BLKM01000799">
    <property type="protein sequence ID" value="GFG38643.1"/>
    <property type="molecule type" value="Genomic_DNA"/>
</dbReference>
<dbReference type="Gene3D" id="3.90.550.20">
    <property type="match status" value="1"/>
</dbReference>
<dbReference type="Proteomes" id="UP000502823">
    <property type="component" value="Unassembled WGS sequence"/>
</dbReference>
<dbReference type="OrthoDB" id="409543at2759"/>